<evidence type="ECO:0000256" key="3">
    <source>
        <dbReference type="ARBA" id="ARBA00022737"/>
    </source>
</evidence>
<feature type="compositionally biased region" description="Basic and acidic residues" evidence="10">
    <location>
        <begin position="429"/>
        <end position="444"/>
    </location>
</feature>
<keyword evidence="5" id="KW-0862">Zinc</keyword>
<dbReference type="AlphaFoldDB" id="A0AAQ4RSG1"/>
<feature type="region of interest" description="Disordered" evidence="10">
    <location>
        <begin position="406"/>
        <end position="481"/>
    </location>
</feature>
<evidence type="ECO:0000313" key="13">
    <source>
        <dbReference type="Proteomes" id="UP000007635"/>
    </source>
</evidence>
<evidence type="ECO:0000259" key="11">
    <source>
        <dbReference type="PROSITE" id="PS50158"/>
    </source>
</evidence>
<feature type="compositionally biased region" description="Polar residues" evidence="10">
    <location>
        <begin position="346"/>
        <end position="360"/>
    </location>
</feature>
<organism evidence="12 13">
    <name type="scientific">Gasterosteus aculeatus aculeatus</name>
    <name type="common">three-spined stickleback</name>
    <dbReference type="NCBI Taxonomy" id="481459"/>
    <lineage>
        <taxon>Eukaryota</taxon>
        <taxon>Metazoa</taxon>
        <taxon>Chordata</taxon>
        <taxon>Craniata</taxon>
        <taxon>Vertebrata</taxon>
        <taxon>Euteleostomi</taxon>
        <taxon>Actinopterygii</taxon>
        <taxon>Neopterygii</taxon>
        <taxon>Teleostei</taxon>
        <taxon>Neoteleostei</taxon>
        <taxon>Acanthomorphata</taxon>
        <taxon>Eupercaria</taxon>
        <taxon>Perciformes</taxon>
        <taxon>Cottioidei</taxon>
        <taxon>Gasterosteales</taxon>
        <taxon>Gasterosteidae</taxon>
        <taxon>Gasterosteus</taxon>
    </lineage>
</organism>
<dbReference type="GO" id="GO:0071038">
    <property type="term" value="P:TRAMP-dependent tRNA surveillance pathway"/>
    <property type="evidence" value="ECO:0007669"/>
    <property type="project" value="TreeGrafter"/>
</dbReference>
<dbReference type="PANTHER" id="PTHR46543">
    <property type="entry name" value="ZINC FINGER CCHC DOMAIN-CONTAINING PROTEIN 7"/>
    <property type="match status" value="1"/>
</dbReference>
<dbReference type="GeneID" id="120818220"/>
<feature type="domain" description="CCHC-type" evidence="11">
    <location>
        <begin position="223"/>
        <end position="238"/>
    </location>
</feature>
<dbReference type="GO" id="GO:0071036">
    <property type="term" value="P:nuclear polyadenylation-dependent snoRNA catabolic process"/>
    <property type="evidence" value="ECO:0007669"/>
    <property type="project" value="TreeGrafter"/>
</dbReference>
<evidence type="ECO:0000256" key="8">
    <source>
        <dbReference type="ARBA" id="ARBA00043023"/>
    </source>
</evidence>
<dbReference type="GO" id="GO:0008270">
    <property type="term" value="F:zinc ion binding"/>
    <property type="evidence" value="ECO:0007669"/>
    <property type="project" value="UniProtKB-KW"/>
</dbReference>
<feature type="compositionally biased region" description="Basic residues" evidence="10">
    <location>
        <begin position="445"/>
        <end position="454"/>
    </location>
</feature>
<comment type="subcellular location">
    <subcellularLocation>
        <location evidence="1">Nucleus</location>
    </subcellularLocation>
</comment>
<evidence type="ECO:0000313" key="12">
    <source>
        <dbReference type="Ensembl" id="ENSGACP00000065061.1"/>
    </source>
</evidence>
<dbReference type="Proteomes" id="UP000007635">
    <property type="component" value="Chromosome IV"/>
</dbReference>
<dbReference type="GO" id="GO:0003723">
    <property type="term" value="F:RNA binding"/>
    <property type="evidence" value="ECO:0007669"/>
    <property type="project" value="TreeGrafter"/>
</dbReference>
<keyword evidence="3" id="KW-0677">Repeat</keyword>
<evidence type="ECO:0000256" key="5">
    <source>
        <dbReference type="ARBA" id="ARBA00022833"/>
    </source>
</evidence>
<dbReference type="Gene3D" id="4.10.60.10">
    <property type="entry name" value="Zinc finger, CCHC-type"/>
    <property type="match status" value="2"/>
</dbReference>
<evidence type="ECO:0000256" key="10">
    <source>
        <dbReference type="SAM" id="MobiDB-lite"/>
    </source>
</evidence>
<dbReference type="GeneTree" id="ENSGT00950000183041"/>
<feature type="domain" description="CCHC-type" evidence="11">
    <location>
        <begin position="270"/>
        <end position="285"/>
    </location>
</feature>
<proteinExistence type="predicted"/>
<dbReference type="GO" id="GO:0031499">
    <property type="term" value="C:TRAMP complex"/>
    <property type="evidence" value="ECO:0007669"/>
    <property type="project" value="TreeGrafter"/>
</dbReference>
<protein>
    <recommendedName>
        <fullName evidence="7">Zinc finger CCHC domain-containing protein 7</fullName>
    </recommendedName>
    <alternativeName>
        <fullName evidence="8">TRAMP-like complex RNA-binding factor ZCCHC7</fullName>
    </alternativeName>
</protein>
<feature type="region of interest" description="Disordered" evidence="10">
    <location>
        <begin position="324"/>
        <end position="382"/>
    </location>
</feature>
<evidence type="ECO:0000256" key="2">
    <source>
        <dbReference type="ARBA" id="ARBA00022723"/>
    </source>
</evidence>
<evidence type="ECO:0000256" key="9">
    <source>
        <dbReference type="PROSITE-ProRule" id="PRU00047"/>
    </source>
</evidence>
<evidence type="ECO:0000256" key="4">
    <source>
        <dbReference type="ARBA" id="ARBA00022771"/>
    </source>
</evidence>
<keyword evidence="2" id="KW-0479">Metal-binding</keyword>
<dbReference type="Ensembl" id="ENSGACT00000069858.1">
    <property type="protein sequence ID" value="ENSGACP00000065061.1"/>
    <property type="gene ID" value="ENSGACG00000017733.2"/>
</dbReference>
<evidence type="ECO:0000256" key="7">
    <source>
        <dbReference type="ARBA" id="ARBA00041190"/>
    </source>
</evidence>
<accession>A0AAQ4RSG1</accession>
<reference evidence="12" key="2">
    <citation type="submission" date="2025-08" db="UniProtKB">
        <authorList>
            <consortium name="Ensembl"/>
        </authorList>
    </citation>
    <scope>IDENTIFICATION</scope>
</reference>
<dbReference type="InterPro" id="IPR001878">
    <property type="entry name" value="Znf_CCHC"/>
</dbReference>
<keyword evidence="4 9" id="KW-0863">Zinc-finger</keyword>
<sequence length="481" mass="55099">MDYSIELEGYDGEQCSKDNNFFGDRSEGEEEINLSYRELHSIGKRAARLRRGSSPPLLLAYNITCGRALSTSHLHDEEEEEEEGEHPIEWWMLLGGEEQAGDSSIQLNLSYKNGSEDYSGDEDQTVKAVEDTWAVSDRDKPGAHHSLPSRYFTAGRSLFCDICKKTGHLAKSCYSQKKCPTCVLCGLQGHVQRHCGGRPCPSCGLPSHGRSPCERPQVWKQHCQRCGMSGHLSDTCPDTWRQYHLTIGLELPVRPQTDQILRNKKPPAHCYNCSKRGHHGYECTKTRMVSGTFALLPFVCHYDTINDVLQCGSRKQKRAKELLSAGPMPLSDQQHLSEATGRSWERNQPVQGRSRMQQETFGRAGRRKKWPETRREREELKRLRRDAKARREGGLLKRPRRYFDGKVYPADLHGHKQYTPPPKKKGKKKNEAGGKSRKSREAERWKKRGGRKRGYLYPHGDIDMGSERLLSPKHRVRHRKR</sequence>
<dbReference type="GO" id="GO:0071035">
    <property type="term" value="P:nuclear polyadenylation-dependent rRNA catabolic process"/>
    <property type="evidence" value="ECO:0007669"/>
    <property type="project" value="TreeGrafter"/>
</dbReference>
<dbReference type="PANTHER" id="PTHR46543:SF1">
    <property type="entry name" value="ZINC FINGER CCHC DOMAIN-CONTAINING PROTEIN 7"/>
    <property type="match status" value="1"/>
</dbReference>
<reference evidence="12 13" key="1">
    <citation type="journal article" date="2021" name="G3 (Bethesda)">
        <title>Improved contiguity of the threespine stickleback genome using long-read sequencing.</title>
        <authorList>
            <person name="Nath S."/>
            <person name="Shaw D.E."/>
            <person name="White M.A."/>
        </authorList>
    </citation>
    <scope>NUCLEOTIDE SEQUENCE [LARGE SCALE GENOMIC DNA]</scope>
    <source>
        <strain evidence="12 13">Lake Benthic</strain>
    </source>
</reference>
<dbReference type="GO" id="GO:0071039">
    <property type="term" value="P:nuclear polyadenylation-dependent CUT catabolic process"/>
    <property type="evidence" value="ECO:0007669"/>
    <property type="project" value="TreeGrafter"/>
</dbReference>
<evidence type="ECO:0000256" key="1">
    <source>
        <dbReference type="ARBA" id="ARBA00004123"/>
    </source>
</evidence>
<dbReference type="PROSITE" id="PS50158">
    <property type="entry name" value="ZF_CCHC"/>
    <property type="match status" value="2"/>
</dbReference>
<dbReference type="InterPro" id="IPR036875">
    <property type="entry name" value="Znf_CCHC_sf"/>
</dbReference>
<reference evidence="12" key="3">
    <citation type="submission" date="2025-09" db="UniProtKB">
        <authorList>
            <consortium name="Ensembl"/>
        </authorList>
    </citation>
    <scope>IDENTIFICATION</scope>
</reference>
<dbReference type="GO" id="GO:0071031">
    <property type="term" value="P:nuclear mRNA surveillance of mRNA 3'-end processing"/>
    <property type="evidence" value="ECO:0007669"/>
    <property type="project" value="TreeGrafter"/>
</dbReference>
<dbReference type="RefSeq" id="XP_040031061.1">
    <property type="nucleotide sequence ID" value="XM_040175127.1"/>
</dbReference>
<feature type="compositionally biased region" description="Basic residues" evidence="10">
    <location>
        <begin position="471"/>
        <end position="481"/>
    </location>
</feature>
<name>A0AAQ4RSG1_GASAC</name>
<keyword evidence="13" id="KW-1185">Reference proteome</keyword>
<dbReference type="InterPro" id="IPR051644">
    <property type="entry name" value="TRAMP_AT-DNA-binding"/>
</dbReference>
<keyword evidence="6" id="KW-0539">Nucleus</keyword>
<dbReference type="GO" id="GO:0071037">
    <property type="term" value="P:nuclear polyadenylation-dependent snRNA catabolic process"/>
    <property type="evidence" value="ECO:0007669"/>
    <property type="project" value="TreeGrafter"/>
</dbReference>
<evidence type="ECO:0000256" key="6">
    <source>
        <dbReference type="ARBA" id="ARBA00023242"/>
    </source>
</evidence>
<feature type="compositionally biased region" description="Basic and acidic residues" evidence="10">
    <location>
        <begin position="370"/>
        <end position="381"/>
    </location>
</feature>
<dbReference type="SUPFAM" id="SSF57756">
    <property type="entry name" value="Retrovirus zinc finger-like domains"/>
    <property type="match status" value="1"/>
</dbReference>
<dbReference type="SMART" id="SM00343">
    <property type="entry name" value="ZnF_C2HC"/>
    <property type="match status" value="5"/>
</dbReference>